<keyword evidence="4 6" id="KW-0505">Motor protein</keyword>
<dbReference type="InterPro" id="IPR036961">
    <property type="entry name" value="Kinesin_motor_dom_sf"/>
</dbReference>
<proteinExistence type="inferred from homology"/>
<keyword evidence="2 6" id="KW-0067">ATP-binding</keyword>
<dbReference type="GO" id="GO:0000146">
    <property type="term" value="F:microfilament motor activity"/>
    <property type="evidence" value="ECO:0007669"/>
    <property type="project" value="TreeGrafter"/>
</dbReference>
<evidence type="ECO:0000256" key="6">
    <source>
        <dbReference type="PROSITE-ProRule" id="PRU00782"/>
    </source>
</evidence>
<dbReference type="GO" id="GO:0016020">
    <property type="term" value="C:membrane"/>
    <property type="evidence" value="ECO:0007669"/>
    <property type="project" value="TreeGrafter"/>
</dbReference>
<dbReference type="PANTHER" id="PTHR13140:SF706">
    <property type="entry name" value="DILUTE CLASS UNCONVENTIONAL MYOSIN, ISOFORM C"/>
    <property type="match status" value="1"/>
</dbReference>
<evidence type="ECO:0000313" key="9">
    <source>
        <dbReference type="Proteomes" id="UP000031737"/>
    </source>
</evidence>
<dbReference type="PROSITE" id="PS51456">
    <property type="entry name" value="MYOSIN_MOTOR"/>
    <property type="match status" value="1"/>
</dbReference>
<evidence type="ECO:0000256" key="3">
    <source>
        <dbReference type="ARBA" id="ARBA00023123"/>
    </source>
</evidence>
<evidence type="ECO:0000313" key="8">
    <source>
        <dbReference type="EMBL" id="ESL10374.1"/>
    </source>
</evidence>
<dbReference type="Gene3D" id="1.10.10.820">
    <property type="match status" value="1"/>
</dbReference>
<dbReference type="PANTHER" id="PTHR13140">
    <property type="entry name" value="MYOSIN"/>
    <property type="match status" value="1"/>
</dbReference>
<feature type="domain" description="Myosin motor" evidence="7">
    <location>
        <begin position="53"/>
        <end position="406"/>
    </location>
</feature>
<dbReference type="CDD" id="cd00124">
    <property type="entry name" value="MYSc"/>
    <property type="match status" value="1"/>
</dbReference>
<sequence>MAVHMCCTDGVPWSRLDIFRPSSENPSLVHAYPLQQHEIHRIIESCVEATEETTLNDLLELSYLHDATLLEQVRVRYYENLIYTHIGPITLAINPYDFTLPNYTDNNMPKYVLEGSNVVEMPSKNLPHAWTVGHYSYWRMCLDKRNQSIIVSGESGAGKTETAKIVAKYIGVVSTTQCSLQEKSGAEELTHKVNLTSPILEAFGNAKTKNNDNSSRFGKFMKIFFKPSLTGGVMTGALITVYLLERSRIVTHSKGERGYHSFYQLLASNGDAATSSRLNQLKLASAADYRSTAIGNAMKIDGVDDANDFDNVMRAMKFVGMTEAESNAVWSTVGAVLHLLSLEFKALTDDECYVDMAAQNAAIHVRMVRELLGLPNDTFFFQELVTTTQLTRGETIVRKLRLAQAL</sequence>
<dbReference type="GO" id="GO:0051015">
    <property type="term" value="F:actin filament binding"/>
    <property type="evidence" value="ECO:0007669"/>
    <property type="project" value="TreeGrafter"/>
</dbReference>
<dbReference type="VEuPathDB" id="TriTrypDB:TRSC58_01895"/>
<evidence type="ECO:0000259" key="7">
    <source>
        <dbReference type="PROSITE" id="PS51456"/>
    </source>
</evidence>
<dbReference type="InterPro" id="IPR001609">
    <property type="entry name" value="Myosin_head_motor_dom-like"/>
</dbReference>
<comment type="caution">
    <text evidence="6">Lacks conserved residue(s) required for the propagation of feature annotation.</text>
</comment>
<dbReference type="InterPro" id="IPR027417">
    <property type="entry name" value="P-loop_NTPase"/>
</dbReference>
<protein>
    <submittedName>
        <fullName evidence="8">Myosin heavy chain</fullName>
    </submittedName>
</protein>
<dbReference type="OrthoDB" id="6108017at2759"/>
<dbReference type="GO" id="GO:0016459">
    <property type="term" value="C:myosin complex"/>
    <property type="evidence" value="ECO:0007669"/>
    <property type="project" value="UniProtKB-KW"/>
</dbReference>
<feature type="binding site" evidence="6">
    <location>
        <begin position="153"/>
        <end position="160"/>
    </location>
    <ligand>
        <name>ATP</name>
        <dbReference type="ChEBI" id="CHEBI:30616"/>
    </ligand>
</feature>
<dbReference type="Proteomes" id="UP000031737">
    <property type="component" value="Unassembled WGS sequence"/>
</dbReference>
<dbReference type="GO" id="GO:0005524">
    <property type="term" value="F:ATP binding"/>
    <property type="evidence" value="ECO:0007669"/>
    <property type="project" value="UniProtKB-UniRule"/>
</dbReference>
<dbReference type="SUPFAM" id="SSF52540">
    <property type="entry name" value="P-loop containing nucleoside triphosphate hydrolases"/>
    <property type="match status" value="1"/>
</dbReference>
<accession>A0A061J670</accession>
<reference evidence="8 9" key="1">
    <citation type="submission" date="2013-07" db="EMBL/GenBank/DDBJ databases">
        <authorList>
            <person name="Stoco P.H."/>
            <person name="Wagner G."/>
            <person name="Gerber A."/>
            <person name="Zaha A."/>
            <person name="Thompson C."/>
            <person name="Bartholomeu D.C."/>
            <person name="Luckemeyer D.D."/>
            <person name="Bahia D."/>
            <person name="Loreto E."/>
            <person name="Prestes E.B."/>
            <person name="Lima F.M."/>
            <person name="Rodrigues-Luiz G."/>
            <person name="Vallejo G.A."/>
            <person name="Filho J.F."/>
            <person name="Monteiro K.M."/>
            <person name="Tyler K.M."/>
            <person name="de Almeida L.G."/>
            <person name="Ortiz M.F."/>
            <person name="Siervo M.A."/>
            <person name="de Moraes M.H."/>
            <person name="Cunha O.L."/>
            <person name="Mendonca-Neto R."/>
            <person name="Silva R."/>
            <person name="Teixeira S.M."/>
            <person name="Murta S.M."/>
            <person name="Sincero T.C."/>
            <person name="Mendes T.A."/>
            <person name="Urmenyi T.P."/>
            <person name="Silva V.G."/>
            <person name="da Rocha W.D."/>
            <person name="Andersson B."/>
            <person name="Romanha A.J."/>
            <person name="Steindel M."/>
            <person name="de Vasconcelos A.T."/>
            <person name="Grisard E.C."/>
        </authorList>
    </citation>
    <scope>NUCLEOTIDE SEQUENCE [LARGE SCALE GENOMIC DNA]</scope>
    <source>
        <strain evidence="8 9">SC58</strain>
    </source>
</reference>
<organism evidence="8 9">
    <name type="scientific">Trypanosoma rangeli SC58</name>
    <dbReference type="NCBI Taxonomy" id="429131"/>
    <lineage>
        <taxon>Eukaryota</taxon>
        <taxon>Discoba</taxon>
        <taxon>Euglenozoa</taxon>
        <taxon>Kinetoplastea</taxon>
        <taxon>Metakinetoplastina</taxon>
        <taxon>Trypanosomatida</taxon>
        <taxon>Trypanosomatidae</taxon>
        <taxon>Trypanosoma</taxon>
        <taxon>Herpetosoma</taxon>
    </lineage>
</organism>
<dbReference type="GO" id="GO:0007015">
    <property type="term" value="P:actin filament organization"/>
    <property type="evidence" value="ECO:0007669"/>
    <property type="project" value="TreeGrafter"/>
</dbReference>
<evidence type="ECO:0000256" key="2">
    <source>
        <dbReference type="ARBA" id="ARBA00022840"/>
    </source>
</evidence>
<evidence type="ECO:0000256" key="5">
    <source>
        <dbReference type="ARBA" id="ARBA00023203"/>
    </source>
</evidence>
<dbReference type="EMBL" id="AUPL01001895">
    <property type="protein sequence ID" value="ESL10374.1"/>
    <property type="molecule type" value="Genomic_DNA"/>
</dbReference>
<dbReference type="GO" id="GO:0005737">
    <property type="term" value="C:cytoplasm"/>
    <property type="evidence" value="ECO:0007669"/>
    <property type="project" value="TreeGrafter"/>
</dbReference>
<keyword evidence="5 6" id="KW-0009">Actin-binding</keyword>
<dbReference type="AlphaFoldDB" id="A0A061J670"/>
<keyword evidence="1 6" id="KW-0547">Nucleotide-binding</keyword>
<dbReference type="SMART" id="SM00242">
    <property type="entry name" value="MYSc"/>
    <property type="match status" value="1"/>
</dbReference>
<comment type="similarity">
    <text evidence="6">Belongs to the TRAFAC class myosin-kinesin ATPase superfamily. Myosin family.</text>
</comment>
<dbReference type="Gene3D" id="3.40.850.10">
    <property type="entry name" value="Kinesin motor domain"/>
    <property type="match status" value="1"/>
</dbReference>
<keyword evidence="3 6" id="KW-0518">Myosin</keyword>
<keyword evidence="9" id="KW-1185">Reference proteome</keyword>
<dbReference type="Pfam" id="PF00063">
    <property type="entry name" value="Myosin_head"/>
    <property type="match status" value="1"/>
</dbReference>
<dbReference type="Gene3D" id="1.20.120.720">
    <property type="entry name" value="Myosin VI head, motor domain, U50 subdomain"/>
    <property type="match status" value="1"/>
</dbReference>
<comment type="caution">
    <text evidence="8">The sequence shown here is derived from an EMBL/GenBank/DDBJ whole genome shotgun (WGS) entry which is preliminary data.</text>
</comment>
<gene>
    <name evidence="8" type="ORF">TRSC58_01895</name>
</gene>
<name>A0A061J670_TRYRA</name>
<dbReference type="PRINTS" id="PR00193">
    <property type="entry name" value="MYOSINHEAVY"/>
</dbReference>
<evidence type="ECO:0000256" key="1">
    <source>
        <dbReference type="ARBA" id="ARBA00022741"/>
    </source>
</evidence>
<evidence type="ECO:0000256" key="4">
    <source>
        <dbReference type="ARBA" id="ARBA00023175"/>
    </source>
</evidence>